<keyword evidence="9" id="KW-1185">Reference proteome</keyword>
<dbReference type="RefSeq" id="WP_107967529.1">
    <property type="nucleotide sequence ID" value="NZ_NWBU01000007.1"/>
</dbReference>
<comment type="caution">
    <text evidence="8">The sequence shown here is derived from an EMBL/GenBank/DDBJ whole genome shotgun (WGS) entry which is preliminary data.</text>
</comment>
<dbReference type="Pfam" id="PF07195">
    <property type="entry name" value="FliD_C"/>
    <property type="match status" value="1"/>
</dbReference>
<evidence type="ECO:0000256" key="4">
    <source>
        <dbReference type="ARBA" id="ARBA00023143"/>
    </source>
</evidence>
<keyword evidence="8" id="KW-0966">Cell projection</keyword>
<dbReference type="PANTHER" id="PTHR30288">
    <property type="entry name" value="FLAGELLAR CAP/ASSEMBLY PROTEIN FLID"/>
    <property type="match status" value="1"/>
</dbReference>
<keyword evidence="5" id="KW-0964">Secreted</keyword>
<evidence type="ECO:0000313" key="8">
    <source>
        <dbReference type="EMBL" id="PTQ11535.1"/>
    </source>
</evidence>
<dbReference type="GO" id="GO:0071973">
    <property type="term" value="P:bacterial-type flagellum-dependent cell motility"/>
    <property type="evidence" value="ECO:0007669"/>
    <property type="project" value="TreeGrafter"/>
</dbReference>
<protein>
    <recommendedName>
        <fullName evidence="5">Flagellar hook-associated protein 2</fullName>
        <shortName evidence="5">HAP2</shortName>
    </recommendedName>
    <alternativeName>
        <fullName evidence="5">Flagellar cap protein</fullName>
    </alternativeName>
</protein>
<dbReference type="GO" id="GO:0005576">
    <property type="term" value="C:extracellular region"/>
    <property type="evidence" value="ECO:0007669"/>
    <property type="project" value="UniProtKB-SubCell"/>
</dbReference>
<keyword evidence="8" id="KW-0969">Cilium</keyword>
<dbReference type="InterPro" id="IPR010809">
    <property type="entry name" value="FliD_C"/>
</dbReference>
<dbReference type="EMBL" id="NWBU01000007">
    <property type="protein sequence ID" value="PTQ11535.1"/>
    <property type="molecule type" value="Genomic_DNA"/>
</dbReference>
<dbReference type="OrthoDB" id="7388356at2"/>
<gene>
    <name evidence="8" type="ORF">CLG96_08865</name>
</gene>
<keyword evidence="8" id="KW-0282">Flagellum</keyword>
<evidence type="ECO:0000256" key="2">
    <source>
        <dbReference type="ARBA" id="ARBA00011255"/>
    </source>
</evidence>
<comment type="similarity">
    <text evidence="1 5">Belongs to the FliD family.</text>
</comment>
<feature type="domain" description="Flagellar hook-associated protein 2 C-terminal" evidence="7">
    <location>
        <begin position="219"/>
        <end position="519"/>
    </location>
</feature>
<dbReference type="InterPro" id="IPR040026">
    <property type="entry name" value="FliD"/>
</dbReference>
<dbReference type="Proteomes" id="UP000244162">
    <property type="component" value="Unassembled WGS sequence"/>
</dbReference>
<evidence type="ECO:0000313" key="9">
    <source>
        <dbReference type="Proteomes" id="UP000244162"/>
    </source>
</evidence>
<sequence length="537" mass="54340">MPSIASSLGIGSGIDTSALIDQLANASRAPKEAVIKQREDANSARISSLASASNGISNFTSALSTLISGGTLLTQPNSSDTSILTASALPGARIGSLSTQIEVRQIAQAQSLVSDYLADATTAPVGKGQLTITTASGDHVITINDGNNSLSGLASAINAAAAGVTASVVNDANGARLIVKGATGSANGFSLTPAADAEPGLARFSYGAATPGMTRAQAAQDAIVKMDGVEVVRASNSLTDLIEGVTIDLKSARPGTSVTLGATRPTASIKQAVQDFAAAYNELKTVLDAATAAGAGGSSAGPLRGDPGIREMQRQLARLTSTTLSSGDGPTTLAEIGVYTNRDGTLGVDIGKLDAILASDPDGVEALFNPTQRSDNPAVKIVSPMGRAKPGTYVLTGLVAATGSTGPSGTIAGKPGLPLAGNRLAASITSPASGLVIEPLANVAGATITVDLGLGGALQQIRDALLAPRGPLSRTQDRLAAEGKTISEDRIKMEMRQTAYRDQLVKSFTAMDSRVTAYKATQSYLEQQIAIWTNGND</sequence>
<keyword evidence="3" id="KW-0175">Coiled coil</keyword>
<comment type="function">
    <text evidence="5">Required for morphogenesis and for the elongation of the flagellar filament by facilitating polymerization of the flagellin monomers at the tip of growing filament. Forms a capping structure, which prevents flagellin subunits (transported through the central channel of the flagellum) from leaking out without polymerization at the distal end.</text>
</comment>
<dbReference type="GO" id="GO:0009421">
    <property type="term" value="C:bacterial-type flagellum filament cap"/>
    <property type="evidence" value="ECO:0007669"/>
    <property type="project" value="InterPro"/>
</dbReference>
<dbReference type="PANTHER" id="PTHR30288:SF0">
    <property type="entry name" value="FLAGELLAR HOOK-ASSOCIATED PROTEIN 2"/>
    <property type="match status" value="1"/>
</dbReference>
<reference evidence="8 9" key="1">
    <citation type="submission" date="2017-09" db="EMBL/GenBank/DDBJ databases">
        <title>Sphingomonas panjinensis sp.nov., isolated from oil-contaminated soil.</title>
        <authorList>
            <person name="Wang L."/>
            <person name="Chen L."/>
        </authorList>
    </citation>
    <scope>NUCLEOTIDE SEQUENCE [LARGE SCALE GENOMIC DNA]</scope>
    <source>
        <strain evidence="8 9">FW-11</strain>
    </source>
</reference>
<accession>A0A2T5FYD1</accession>
<dbReference type="InterPro" id="IPR003481">
    <property type="entry name" value="FliD_N"/>
</dbReference>
<dbReference type="GO" id="GO:0007155">
    <property type="term" value="P:cell adhesion"/>
    <property type="evidence" value="ECO:0007669"/>
    <property type="project" value="InterPro"/>
</dbReference>
<comment type="subcellular location">
    <subcellularLocation>
        <location evidence="5">Secreted</location>
    </subcellularLocation>
    <subcellularLocation>
        <location evidence="5">Bacterial flagellum</location>
    </subcellularLocation>
</comment>
<dbReference type="Pfam" id="PF02465">
    <property type="entry name" value="FliD_N"/>
    <property type="match status" value="1"/>
</dbReference>
<evidence type="ECO:0000256" key="1">
    <source>
        <dbReference type="ARBA" id="ARBA00009764"/>
    </source>
</evidence>
<dbReference type="GO" id="GO:0009424">
    <property type="term" value="C:bacterial-type flagellum hook"/>
    <property type="evidence" value="ECO:0007669"/>
    <property type="project" value="UniProtKB-UniRule"/>
</dbReference>
<comment type="subunit">
    <text evidence="2 5">Homopentamer.</text>
</comment>
<evidence type="ECO:0000256" key="3">
    <source>
        <dbReference type="ARBA" id="ARBA00023054"/>
    </source>
</evidence>
<name>A0A2T5FYD1_9SPHN</name>
<organism evidence="8 9">
    <name type="scientific">Sphingomonas oleivorans</name>
    <dbReference type="NCBI Taxonomy" id="1735121"/>
    <lineage>
        <taxon>Bacteria</taxon>
        <taxon>Pseudomonadati</taxon>
        <taxon>Pseudomonadota</taxon>
        <taxon>Alphaproteobacteria</taxon>
        <taxon>Sphingomonadales</taxon>
        <taxon>Sphingomonadaceae</taxon>
        <taxon>Sphingomonas</taxon>
    </lineage>
</organism>
<evidence type="ECO:0000259" key="7">
    <source>
        <dbReference type="Pfam" id="PF07195"/>
    </source>
</evidence>
<proteinExistence type="inferred from homology"/>
<evidence type="ECO:0000256" key="5">
    <source>
        <dbReference type="RuleBase" id="RU362066"/>
    </source>
</evidence>
<dbReference type="AlphaFoldDB" id="A0A2T5FYD1"/>
<feature type="domain" description="Flagellar hook-associated protein 2 N-terminal" evidence="6">
    <location>
        <begin position="12"/>
        <end position="110"/>
    </location>
</feature>
<evidence type="ECO:0000259" key="6">
    <source>
        <dbReference type="Pfam" id="PF02465"/>
    </source>
</evidence>
<keyword evidence="4 5" id="KW-0975">Bacterial flagellum</keyword>